<dbReference type="Proteomes" id="UP000184532">
    <property type="component" value="Unassembled WGS sequence"/>
</dbReference>
<dbReference type="CDD" id="cd00038">
    <property type="entry name" value="CAP_ED"/>
    <property type="match status" value="1"/>
</dbReference>
<evidence type="ECO:0000313" key="7">
    <source>
        <dbReference type="Proteomes" id="UP000184532"/>
    </source>
</evidence>
<dbReference type="EMBL" id="FQWL01000002">
    <property type="protein sequence ID" value="SHG48092.1"/>
    <property type="molecule type" value="Genomic_DNA"/>
</dbReference>
<evidence type="ECO:0000256" key="3">
    <source>
        <dbReference type="ARBA" id="ARBA00023163"/>
    </source>
</evidence>
<dbReference type="GO" id="GO:0003677">
    <property type="term" value="F:DNA binding"/>
    <property type="evidence" value="ECO:0007669"/>
    <property type="project" value="UniProtKB-KW"/>
</dbReference>
<keyword evidence="7" id="KW-1185">Reference proteome</keyword>
<reference evidence="7" key="1">
    <citation type="submission" date="2016-11" db="EMBL/GenBank/DDBJ databases">
        <authorList>
            <person name="Varghese N."/>
            <person name="Submissions S."/>
        </authorList>
    </citation>
    <scope>NUCLEOTIDE SEQUENCE [LARGE SCALE GENOMIC DNA]</scope>
    <source>
        <strain evidence="7">DSM 22638</strain>
    </source>
</reference>
<dbReference type="Pfam" id="PF13545">
    <property type="entry name" value="HTH_Crp_2"/>
    <property type="match status" value="1"/>
</dbReference>
<evidence type="ECO:0000256" key="2">
    <source>
        <dbReference type="ARBA" id="ARBA00023125"/>
    </source>
</evidence>
<dbReference type="SMART" id="SM00419">
    <property type="entry name" value="HTH_CRP"/>
    <property type="match status" value="1"/>
</dbReference>
<dbReference type="GO" id="GO:0006355">
    <property type="term" value="P:regulation of DNA-templated transcription"/>
    <property type="evidence" value="ECO:0007669"/>
    <property type="project" value="InterPro"/>
</dbReference>
<dbReference type="SUPFAM" id="SSF51206">
    <property type="entry name" value="cAMP-binding domain-like"/>
    <property type="match status" value="1"/>
</dbReference>
<dbReference type="InterPro" id="IPR012318">
    <property type="entry name" value="HTH_CRP"/>
</dbReference>
<evidence type="ECO:0000256" key="1">
    <source>
        <dbReference type="ARBA" id="ARBA00023015"/>
    </source>
</evidence>
<dbReference type="InterPro" id="IPR018490">
    <property type="entry name" value="cNMP-bd_dom_sf"/>
</dbReference>
<proteinExistence type="predicted"/>
<dbReference type="InterPro" id="IPR000595">
    <property type="entry name" value="cNMP-bd_dom"/>
</dbReference>
<evidence type="ECO:0000313" key="6">
    <source>
        <dbReference type="EMBL" id="SHG48092.1"/>
    </source>
</evidence>
<dbReference type="AlphaFoldDB" id="A0A1M5K5H6"/>
<evidence type="ECO:0000259" key="5">
    <source>
        <dbReference type="PROSITE" id="PS51063"/>
    </source>
</evidence>
<dbReference type="Gene3D" id="1.10.10.10">
    <property type="entry name" value="Winged helix-like DNA-binding domain superfamily/Winged helix DNA-binding domain"/>
    <property type="match status" value="1"/>
</dbReference>
<dbReference type="PROSITE" id="PS51063">
    <property type="entry name" value="HTH_CRP_2"/>
    <property type="match status" value="1"/>
</dbReference>
<dbReference type="Gene3D" id="2.60.120.10">
    <property type="entry name" value="Jelly Rolls"/>
    <property type="match status" value="1"/>
</dbReference>
<dbReference type="Pfam" id="PF00027">
    <property type="entry name" value="cNMP_binding"/>
    <property type="match status" value="1"/>
</dbReference>
<dbReference type="OrthoDB" id="9776746at2"/>
<dbReference type="STRING" id="570519.SAMN04488116_1397"/>
<dbReference type="SUPFAM" id="SSF46785">
    <property type="entry name" value="Winged helix' DNA-binding domain"/>
    <property type="match status" value="1"/>
</dbReference>
<evidence type="ECO:0000259" key="4">
    <source>
        <dbReference type="PROSITE" id="PS50042"/>
    </source>
</evidence>
<protein>
    <submittedName>
        <fullName evidence="6">CRP/FNR family transcriptional regulator, anaerobic regulatory protein</fullName>
    </submittedName>
</protein>
<name>A0A1M5K5H6_9FLAO</name>
<gene>
    <name evidence="6" type="ORF">SAMN04488116_1397</name>
</gene>
<feature type="domain" description="HTH crp-type" evidence="5">
    <location>
        <begin position="146"/>
        <end position="209"/>
    </location>
</feature>
<dbReference type="InterPro" id="IPR014710">
    <property type="entry name" value="RmlC-like_jellyroll"/>
</dbReference>
<sequence length="209" mass="24208">MQMREDIFKIITSLPEKDLQHQLLEQSTMLNYDKNDVIVREGQYVKTLPIVLEGSIRVFQTKEDREILLYYVEPGQTCMMSLSAGFFNQASAIKAVAASTCTILSVPTRCIAPWQRRFDSWNSFVLKTFRKRYGELLTVFESVAFDHIDKRILDYLRHRAKKTNTRQIQISHQMLADELGTTRVVISRILKQFETDGTLILGRGTIELK</sequence>
<feature type="domain" description="Cyclic nucleotide-binding" evidence="4">
    <location>
        <begin position="7"/>
        <end position="77"/>
    </location>
</feature>
<organism evidence="6 7">
    <name type="scientific">Flagellimonas flava</name>
    <dbReference type="NCBI Taxonomy" id="570519"/>
    <lineage>
        <taxon>Bacteria</taxon>
        <taxon>Pseudomonadati</taxon>
        <taxon>Bacteroidota</taxon>
        <taxon>Flavobacteriia</taxon>
        <taxon>Flavobacteriales</taxon>
        <taxon>Flavobacteriaceae</taxon>
        <taxon>Flagellimonas</taxon>
    </lineage>
</organism>
<dbReference type="InterPro" id="IPR036390">
    <property type="entry name" value="WH_DNA-bd_sf"/>
</dbReference>
<keyword evidence="2" id="KW-0238">DNA-binding</keyword>
<dbReference type="InterPro" id="IPR036388">
    <property type="entry name" value="WH-like_DNA-bd_sf"/>
</dbReference>
<keyword evidence="1" id="KW-0805">Transcription regulation</keyword>
<keyword evidence="3" id="KW-0804">Transcription</keyword>
<accession>A0A1M5K5H6</accession>
<dbReference type="PROSITE" id="PS50042">
    <property type="entry name" value="CNMP_BINDING_3"/>
    <property type="match status" value="1"/>
</dbReference>